<dbReference type="Proteomes" id="UP000324800">
    <property type="component" value="Unassembled WGS sequence"/>
</dbReference>
<organism evidence="2 3">
    <name type="scientific">Streblomastix strix</name>
    <dbReference type="NCBI Taxonomy" id="222440"/>
    <lineage>
        <taxon>Eukaryota</taxon>
        <taxon>Metamonada</taxon>
        <taxon>Preaxostyla</taxon>
        <taxon>Oxymonadida</taxon>
        <taxon>Streblomastigidae</taxon>
        <taxon>Streblomastix</taxon>
    </lineage>
</organism>
<comment type="caution">
    <text evidence="2">The sequence shown here is derived from an EMBL/GenBank/DDBJ whole genome shotgun (WGS) entry which is preliminary data.</text>
</comment>
<dbReference type="AlphaFoldDB" id="A0A5J4UM03"/>
<feature type="region of interest" description="Disordered" evidence="1">
    <location>
        <begin position="1"/>
        <end position="21"/>
    </location>
</feature>
<dbReference type="EMBL" id="SNRW01014794">
    <property type="protein sequence ID" value="KAA6371081.1"/>
    <property type="molecule type" value="Genomic_DNA"/>
</dbReference>
<protein>
    <submittedName>
        <fullName evidence="2">Uncharacterized protein</fullName>
    </submittedName>
</protein>
<reference evidence="2 3" key="1">
    <citation type="submission" date="2019-03" db="EMBL/GenBank/DDBJ databases">
        <title>Single cell metagenomics reveals metabolic interactions within the superorganism composed of flagellate Streblomastix strix and complex community of Bacteroidetes bacteria on its surface.</title>
        <authorList>
            <person name="Treitli S.C."/>
            <person name="Kolisko M."/>
            <person name="Husnik F."/>
            <person name="Keeling P."/>
            <person name="Hampl V."/>
        </authorList>
    </citation>
    <scope>NUCLEOTIDE SEQUENCE [LARGE SCALE GENOMIC DNA]</scope>
    <source>
        <strain evidence="2">ST1C</strain>
    </source>
</reference>
<evidence type="ECO:0000313" key="3">
    <source>
        <dbReference type="Proteomes" id="UP000324800"/>
    </source>
</evidence>
<evidence type="ECO:0000313" key="2">
    <source>
        <dbReference type="EMBL" id="KAA6371081.1"/>
    </source>
</evidence>
<evidence type="ECO:0000256" key="1">
    <source>
        <dbReference type="SAM" id="MobiDB-lite"/>
    </source>
</evidence>
<proteinExistence type="predicted"/>
<sequence length="87" mass="9696">MESHGQSYATQTISQQRGRTIERSNISTFSGCYAQHSGNSTLSWSSIAQSLAFPFYETIPVGRGIDPIDNTRARSDMINIDQHDNED</sequence>
<name>A0A5J4UM03_9EUKA</name>
<gene>
    <name evidence="2" type="ORF">EZS28_033390</name>
</gene>
<accession>A0A5J4UM03</accession>
<feature type="non-terminal residue" evidence="2">
    <location>
        <position position="87"/>
    </location>
</feature>